<keyword evidence="3" id="KW-0479">Metal-binding</keyword>
<keyword evidence="7" id="KW-0482">Metalloprotease</keyword>
<feature type="domain" description="FTP" evidence="11">
    <location>
        <begin position="82"/>
        <end position="118"/>
    </location>
</feature>
<dbReference type="InterPro" id="IPR027268">
    <property type="entry name" value="Peptidase_M4/M1_CTD_sf"/>
</dbReference>
<dbReference type="Gene3D" id="3.10.450.490">
    <property type="match status" value="1"/>
</dbReference>
<dbReference type="Pfam" id="PF02868">
    <property type="entry name" value="Peptidase_M4_C"/>
    <property type="match status" value="1"/>
</dbReference>
<dbReference type="Pfam" id="PF07504">
    <property type="entry name" value="FTP"/>
    <property type="match status" value="1"/>
</dbReference>
<name>A0ABQ2BAK0_9MICO</name>
<keyword evidence="6" id="KW-0862">Zinc</keyword>
<evidence type="ECO:0000256" key="8">
    <source>
        <dbReference type="SAM" id="SignalP"/>
    </source>
</evidence>
<evidence type="ECO:0000313" key="13">
    <source>
        <dbReference type="Proteomes" id="UP000632535"/>
    </source>
</evidence>
<dbReference type="PANTHER" id="PTHR33794">
    <property type="entry name" value="BACILLOLYSIN"/>
    <property type="match status" value="1"/>
</dbReference>
<organism evidence="12 13">
    <name type="scientific">Isoptericola cucumis</name>
    <dbReference type="NCBI Taxonomy" id="1776856"/>
    <lineage>
        <taxon>Bacteria</taxon>
        <taxon>Bacillati</taxon>
        <taxon>Actinomycetota</taxon>
        <taxon>Actinomycetes</taxon>
        <taxon>Micrococcales</taxon>
        <taxon>Promicromonosporaceae</taxon>
        <taxon>Isoptericola</taxon>
    </lineage>
</organism>
<dbReference type="InterPro" id="IPR011096">
    <property type="entry name" value="FTP_domain"/>
</dbReference>
<evidence type="ECO:0000256" key="7">
    <source>
        <dbReference type="ARBA" id="ARBA00023049"/>
    </source>
</evidence>
<keyword evidence="13" id="KW-1185">Reference proteome</keyword>
<dbReference type="InterPro" id="IPR001570">
    <property type="entry name" value="Peptidase_M4_C_domain"/>
</dbReference>
<evidence type="ECO:0000256" key="5">
    <source>
        <dbReference type="ARBA" id="ARBA00022801"/>
    </source>
</evidence>
<evidence type="ECO:0000256" key="4">
    <source>
        <dbReference type="ARBA" id="ARBA00022729"/>
    </source>
</evidence>
<gene>
    <name evidence="12" type="ORF">GCM10007368_27420</name>
</gene>
<feature type="signal peptide" evidence="8">
    <location>
        <begin position="1"/>
        <end position="29"/>
    </location>
</feature>
<feature type="domain" description="Peptidase M4 C-terminal" evidence="10">
    <location>
        <begin position="406"/>
        <end position="561"/>
    </location>
</feature>
<dbReference type="CDD" id="cd09597">
    <property type="entry name" value="M4_TLP"/>
    <property type="match status" value="1"/>
</dbReference>
<comment type="similarity">
    <text evidence="1">Belongs to the peptidase M4 family.</text>
</comment>
<reference evidence="13" key="1">
    <citation type="journal article" date="2019" name="Int. J. Syst. Evol. Microbiol.">
        <title>The Global Catalogue of Microorganisms (GCM) 10K type strain sequencing project: providing services to taxonomists for standard genome sequencing and annotation.</title>
        <authorList>
            <consortium name="The Broad Institute Genomics Platform"/>
            <consortium name="The Broad Institute Genome Sequencing Center for Infectious Disease"/>
            <person name="Wu L."/>
            <person name="Ma J."/>
        </authorList>
    </citation>
    <scope>NUCLEOTIDE SEQUENCE [LARGE SCALE GENOMIC DNA]</scope>
    <source>
        <strain evidence="13">CCM 8653</strain>
    </source>
</reference>
<evidence type="ECO:0000256" key="3">
    <source>
        <dbReference type="ARBA" id="ARBA00022723"/>
    </source>
</evidence>
<keyword evidence="4 8" id="KW-0732">Signal</keyword>
<proteinExistence type="inferred from homology"/>
<keyword evidence="5" id="KW-0378">Hydrolase</keyword>
<keyword evidence="2" id="KW-0645">Protease</keyword>
<feature type="chain" id="PRO_5047124185" description="Zn-dependent metalloprotease" evidence="8">
    <location>
        <begin position="30"/>
        <end position="911"/>
    </location>
</feature>
<sequence length="911" mass="95404">MPTRRAGRLLAAGLAVATTSTMLAAPAWADDDPAPAPEAAPRAAVAPTITQGLDDAPRTGTPQQVARAYMAAHDDVYDVPADDLEPVRTTTDGTQTAVRLQQQHGGVPVFGAQYAVQTEEAPRSRATGEPRRTVTSATGTLYTDLSVSTTPDVDEATAEARIATLDATLRRAVDPRTERHGLTVLPDAAGGVLAWHFTVRGATPDGAPLRQEVFVDAHVGGIVLSYNNVDAATAPSAADPVEATGVLVDGAETTLQANREADGTYTLADSSRDMFAETGGQIRTYDAERAGYLDLVGGPVPEDVPLVASGTDRFEGADTTSGAVDAHANAAKVYEYYAEQIGRDSIDGAGGTVHSVVNVSANGADYANAFWDGTKMVYGHMEGVPLSVGLDVVGHEMTHGVTEHSAGLVYLNQSGALNEAISDYFGNAMETADKGVAMDDPTSGLVGEHLCNGEGTLTDCALRDLNDGRTTLDDYEMITLDVDNGGVHYNSTIVGGALWDLRKKIDPQLADQIVYRTAQNYLTPLSGFTDMRHAVTLAAESLDVPADVLGAIGAAFDAHGIADGWEQRAGTQDGTVLAAHVVPAYELYAGVDQEAAQVSGDTYVISHGDAIAWDQGANKFALTVGRVGKNADSGHVVAEDGAFLLDPAVDSRRVVFTRVTPDGVGVYAVGDKGQGSIKKVVDEAGADETEPVTDDGALAWLRTTPDGETDVMVRSADGTTTNLTPEAGTVASTLTMRQGTVAWVGDDGTWVHVHDVASGETQKKRITGFLFGQVVDVQLTSDRVFWSENQSLLFTSTHFSSAPLGDLDQAARLKLESSTYLAQLSVTDSYLAYSTYDIWGSLGSWSTPPKVRVAPTADVVAGTATWGAVTCSTGAQLAPSLGDGQRAVWLDTSAADTDVVTRSTFAGSCEQ</sequence>
<evidence type="ECO:0000256" key="1">
    <source>
        <dbReference type="ARBA" id="ARBA00009388"/>
    </source>
</evidence>
<protein>
    <recommendedName>
        <fullName evidence="14">Zn-dependent metalloprotease</fullName>
    </recommendedName>
</protein>
<dbReference type="InterPro" id="IPR013856">
    <property type="entry name" value="Peptidase_M4_domain"/>
</dbReference>
<evidence type="ECO:0000259" key="10">
    <source>
        <dbReference type="Pfam" id="PF02868"/>
    </source>
</evidence>
<dbReference type="Gene3D" id="3.10.170.10">
    <property type="match status" value="1"/>
</dbReference>
<evidence type="ECO:0000313" key="12">
    <source>
        <dbReference type="EMBL" id="GGI09685.1"/>
    </source>
</evidence>
<accession>A0ABQ2BAK0</accession>
<evidence type="ECO:0008006" key="14">
    <source>
        <dbReference type="Google" id="ProtNLM"/>
    </source>
</evidence>
<evidence type="ECO:0000259" key="9">
    <source>
        <dbReference type="Pfam" id="PF01447"/>
    </source>
</evidence>
<dbReference type="PANTHER" id="PTHR33794:SF1">
    <property type="entry name" value="BACILLOLYSIN"/>
    <property type="match status" value="1"/>
</dbReference>
<dbReference type="InterPro" id="IPR050728">
    <property type="entry name" value="Zinc_Metalloprotease_M4"/>
</dbReference>
<dbReference type="Proteomes" id="UP000632535">
    <property type="component" value="Unassembled WGS sequence"/>
</dbReference>
<dbReference type="EMBL" id="BMDG01000009">
    <property type="protein sequence ID" value="GGI09685.1"/>
    <property type="molecule type" value="Genomic_DNA"/>
</dbReference>
<feature type="domain" description="Peptidase M4" evidence="9">
    <location>
        <begin position="243"/>
        <end position="403"/>
    </location>
</feature>
<dbReference type="Gene3D" id="1.10.390.10">
    <property type="entry name" value="Neutral Protease Domain 2"/>
    <property type="match status" value="1"/>
</dbReference>
<dbReference type="InterPro" id="IPR023612">
    <property type="entry name" value="Peptidase_M4"/>
</dbReference>
<evidence type="ECO:0000256" key="2">
    <source>
        <dbReference type="ARBA" id="ARBA00022670"/>
    </source>
</evidence>
<dbReference type="RefSeq" id="WP_188524280.1">
    <property type="nucleotide sequence ID" value="NZ_BMDG01000009.1"/>
</dbReference>
<dbReference type="Pfam" id="PF01447">
    <property type="entry name" value="Peptidase_M4"/>
    <property type="match status" value="1"/>
</dbReference>
<evidence type="ECO:0000256" key="6">
    <source>
        <dbReference type="ARBA" id="ARBA00022833"/>
    </source>
</evidence>
<dbReference type="SUPFAM" id="SSF55486">
    <property type="entry name" value="Metalloproteases ('zincins'), catalytic domain"/>
    <property type="match status" value="1"/>
</dbReference>
<comment type="caution">
    <text evidence="12">The sequence shown here is derived from an EMBL/GenBank/DDBJ whole genome shotgun (WGS) entry which is preliminary data.</text>
</comment>
<dbReference type="PRINTS" id="PR00730">
    <property type="entry name" value="THERMOLYSIN"/>
</dbReference>
<evidence type="ECO:0000259" key="11">
    <source>
        <dbReference type="Pfam" id="PF07504"/>
    </source>
</evidence>